<dbReference type="RefSeq" id="XP_005821389.1">
    <property type="nucleotide sequence ID" value="XM_005821332.1"/>
</dbReference>
<dbReference type="HOGENOM" id="CLU_1323093_0_0_1"/>
<dbReference type="PaxDb" id="55529-EKX34409"/>
<name>L1IES6_GUITC</name>
<feature type="region of interest" description="Disordered" evidence="1">
    <location>
        <begin position="149"/>
        <end position="208"/>
    </location>
</feature>
<dbReference type="EnsemblProtists" id="EKX34409">
    <property type="protein sequence ID" value="EKX34409"/>
    <property type="gene ID" value="GUITHDRAFT_155745"/>
</dbReference>
<proteinExistence type="predicted"/>
<evidence type="ECO:0000313" key="2">
    <source>
        <dbReference type="EMBL" id="EKX34409.1"/>
    </source>
</evidence>
<evidence type="ECO:0000313" key="3">
    <source>
        <dbReference type="EnsemblProtists" id="EKX34409"/>
    </source>
</evidence>
<gene>
    <name evidence="2" type="ORF">GUITHDRAFT_155745</name>
</gene>
<feature type="compositionally biased region" description="Pro residues" evidence="1">
    <location>
        <begin position="161"/>
        <end position="172"/>
    </location>
</feature>
<accession>L1IES6</accession>
<sequence>MQVQPQYSYHDQFHNEMPAQYPYPQEHVQQMPYPRYDMMNQQPPIPAPAQPMMGQGQPMGGQPMMGQPIGGQPMMGQPIGGQPMGGQPMFQPPPAPPGAYANGLNPQKASASSSSGRRGKGRLIKKGKYWPGNWLKLIEIEKPVFEADLRDKQAEETMMPQPAPAPSMPYNPPQMYQQPVQQPMQHAAPPPPSFEGRYYEEGSSGEAL</sequence>
<feature type="compositionally biased region" description="Low complexity" evidence="1">
    <location>
        <begin position="173"/>
        <end position="187"/>
    </location>
</feature>
<organism evidence="2">
    <name type="scientific">Guillardia theta (strain CCMP2712)</name>
    <name type="common">Cryptophyte</name>
    <dbReference type="NCBI Taxonomy" id="905079"/>
    <lineage>
        <taxon>Eukaryota</taxon>
        <taxon>Cryptophyceae</taxon>
        <taxon>Pyrenomonadales</taxon>
        <taxon>Geminigeraceae</taxon>
        <taxon>Guillardia</taxon>
    </lineage>
</organism>
<dbReference type="GeneID" id="17291138"/>
<protein>
    <submittedName>
        <fullName evidence="2 3">Uncharacterized protein</fullName>
    </submittedName>
</protein>
<dbReference type="Proteomes" id="UP000011087">
    <property type="component" value="Unassembled WGS sequence"/>
</dbReference>
<reference evidence="4" key="2">
    <citation type="submission" date="2012-11" db="EMBL/GenBank/DDBJ databases">
        <authorList>
            <person name="Kuo A."/>
            <person name="Curtis B.A."/>
            <person name="Tanifuji G."/>
            <person name="Burki F."/>
            <person name="Gruber A."/>
            <person name="Irimia M."/>
            <person name="Maruyama S."/>
            <person name="Arias M.C."/>
            <person name="Ball S.G."/>
            <person name="Gile G.H."/>
            <person name="Hirakawa Y."/>
            <person name="Hopkins J.F."/>
            <person name="Rensing S.A."/>
            <person name="Schmutz J."/>
            <person name="Symeonidi A."/>
            <person name="Elias M."/>
            <person name="Eveleigh R.J."/>
            <person name="Herman E.K."/>
            <person name="Klute M.J."/>
            <person name="Nakayama T."/>
            <person name="Obornik M."/>
            <person name="Reyes-Prieto A."/>
            <person name="Armbrust E.V."/>
            <person name="Aves S.J."/>
            <person name="Beiko R.G."/>
            <person name="Coutinho P."/>
            <person name="Dacks J.B."/>
            <person name="Durnford D.G."/>
            <person name="Fast N.M."/>
            <person name="Green B.R."/>
            <person name="Grisdale C."/>
            <person name="Hempe F."/>
            <person name="Henrissat B."/>
            <person name="Hoppner M.P."/>
            <person name="Ishida K.-I."/>
            <person name="Kim E."/>
            <person name="Koreny L."/>
            <person name="Kroth P.G."/>
            <person name="Liu Y."/>
            <person name="Malik S.-B."/>
            <person name="Maier U.G."/>
            <person name="McRose D."/>
            <person name="Mock T."/>
            <person name="Neilson J.A."/>
            <person name="Onodera N.T."/>
            <person name="Poole A.M."/>
            <person name="Pritham E.J."/>
            <person name="Richards T.A."/>
            <person name="Rocap G."/>
            <person name="Roy S.W."/>
            <person name="Sarai C."/>
            <person name="Schaack S."/>
            <person name="Shirato S."/>
            <person name="Slamovits C.H."/>
            <person name="Spencer D.F."/>
            <person name="Suzuki S."/>
            <person name="Worden A.Z."/>
            <person name="Zauner S."/>
            <person name="Barry K."/>
            <person name="Bell C."/>
            <person name="Bharti A.K."/>
            <person name="Crow J.A."/>
            <person name="Grimwood J."/>
            <person name="Kramer R."/>
            <person name="Lindquist E."/>
            <person name="Lucas S."/>
            <person name="Salamov A."/>
            <person name="McFadden G.I."/>
            <person name="Lane C.E."/>
            <person name="Keeling P.J."/>
            <person name="Gray M.W."/>
            <person name="Grigoriev I.V."/>
            <person name="Archibald J.M."/>
        </authorList>
    </citation>
    <scope>NUCLEOTIDE SEQUENCE</scope>
    <source>
        <strain evidence="4">CCMP2712</strain>
    </source>
</reference>
<evidence type="ECO:0000256" key="1">
    <source>
        <dbReference type="SAM" id="MobiDB-lite"/>
    </source>
</evidence>
<reference evidence="3" key="3">
    <citation type="submission" date="2016-03" db="UniProtKB">
        <authorList>
            <consortium name="EnsemblProtists"/>
        </authorList>
    </citation>
    <scope>IDENTIFICATION</scope>
</reference>
<reference evidence="2 4" key="1">
    <citation type="journal article" date="2012" name="Nature">
        <title>Algal genomes reveal evolutionary mosaicism and the fate of nucleomorphs.</title>
        <authorList>
            <consortium name="DOE Joint Genome Institute"/>
            <person name="Curtis B.A."/>
            <person name="Tanifuji G."/>
            <person name="Burki F."/>
            <person name="Gruber A."/>
            <person name="Irimia M."/>
            <person name="Maruyama S."/>
            <person name="Arias M.C."/>
            <person name="Ball S.G."/>
            <person name="Gile G.H."/>
            <person name="Hirakawa Y."/>
            <person name="Hopkins J.F."/>
            <person name="Kuo A."/>
            <person name="Rensing S.A."/>
            <person name="Schmutz J."/>
            <person name="Symeonidi A."/>
            <person name="Elias M."/>
            <person name="Eveleigh R.J."/>
            <person name="Herman E.K."/>
            <person name="Klute M.J."/>
            <person name="Nakayama T."/>
            <person name="Obornik M."/>
            <person name="Reyes-Prieto A."/>
            <person name="Armbrust E.V."/>
            <person name="Aves S.J."/>
            <person name="Beiko R.G."/>
            <person name="Coutinho P."/>
            <person name="Dacks J.B."/>
            <person name="Durnford D.G."/>
            <person name="Fast N.M."/>
            <person name="Green B.R."/>
            <person name="Grisdale C.J."/>
            <person name="Hempel F."/>
            <person name="Henrissat B."/>
            <person name="Hoppner M.P."/>
            <person name="Ishida K."/>
            <person name="Kim E."/>
            <person name="Koreny L."/>
            <person name="Kroth P.G."/>
            <person name="Liu Y."/>
            <person name="Malik S.B."/>
            <person name="Maier U.G."/>
            <person name="McRose D."/>
            <person name="Mock T."/>
            <person name="Neilson J.A."/>
            <person name="Onodera N.T."/>
            <person name="Poole A.M."/>
            <person name="Pritham E.J."/>
            <person name="Richards T.A."/>
            <person name="Rocap G."/>
            <person name="Roy S.W."/>
            <person name="Sarai C."/>
            <person name="Schaack S."/>
            <person name="Shirato S."/>
            <person name="Slamovits C.H."/>
            <person name="Spencer D.F."/>
            <person name="Suzuki S."/>
            <person name="Worden A.Z."/>
            <person name="Zauner S."/>
            <person name="Barry K."/>
            <person name="Bell C."/>
            <person name="Bharti A.K."/>
            <person name="Crow J.A."/>
            <person name="Grimwood J."/>
            <person name="Kramer R."/>
            <person name="Lindquist E."/>
            <person name="Lucas S."/>
            <person name="Salamov A."/>
            <person name="McFadden G.I."/>
            <person name="Lane C.E."/>
            <person name="Keeling P.J."/>
            <person name="Gray M.W."/>
            <person name="Grigoriev I.V."/>
            <person name="Archibald J.M."/>
        </authorList>
    </citation>
    <scope>NUCLEOTIDE SEQUENCE</scope>
    <source>
        <strain evidence="2 4">CCMP2712</strain>
    </source>
</reference>
<feature type="region of interest" description="Disordered" evidence="1">
    <location>
        <begin position="79"/>
        <end position="124"/>
    </location>
</feature>
<evidence type="ECO:0000313" key="4">
    <source>
        <dbReference type="Proteomes" id="UP000011087"/>
    </source>
</evidence>
<dbReference type="AlphaFoldDB" id="L1IES6"/>
<dbReference type="EMBL" id="JH993110">
    <property type="protein sequence ID" value="EKX34409.1"/>
    <property type="molecule type" value="Genomic_DNA"/>
</dbReference>
<dbReference type="KEGG" id="gtt:GUITHDRAFT_155745"/>
<keyword evidence="4" id="KW-1185">Reference proteome</keyword>